<gene>
    <name evidence="1" type="ORF">ON006_09000</name>
</gene>
<protein>
    <submittedName>
        <fullName evidence="1">Uncharacterized protein</fullName>
    </submittedName>
</protein>
<keyword evidence="2" id="KW-1185">Reference proteome</keyword>
<dbReference type="Proteomes" id="UP001164653">
    <property type="component" value="Chromosome"/>
</dbReference>
<evidence type="ECO:0000313" key="2">
    <source>
        <dbReference type="Proteomes" id="UP001164653"/>
    </source>
</evidence>
<evidence type="ECO:0000313" key="1">
    <source>
        <dbReference type="EMBL" id="WAC14085.1"/>
    </source>
</evidence>
<proteinExistence type="predicted"/>
<organism evidence="1 2">
    <name type="scientific">Dyadobacter pollutisoli</name>
    <dbReference type="NCBI Taxonomy" id="2910158"/>
    <lineage>
        <taxon>Bacteria</taxon>
        <taxon>Pseudomonadati</taxon>
        <taxon>Bacteroidota</taxon>
        <taxon>Cytophagia</taxon>
        <taxon>Cytophagales</taxon>
        <taxon>Spirosomataceae</taxon>
        <taxon>Dyadobacter</taxon>
    </lineage>
</organism>
<dbReference type="KEGG" id="dpf:ON006_09000"/>
<dbReference type="EMBL" id="CP112998">
    <property type="protein sequence ID" value="WAC14085.1"/>
    <property type="molecule type" value="Genomic_DNA"/>
</dbReference>
<reference evidence="1" key="1">
    <citation type="submission" date="2022-11" db="EMBL/GenBank/DDBJ databases">
        <title>Dyadobacter pollutisoli sp. nov., isolated from plastic dumped soil.</title>
        <authorList>
            <person name="Kim J.M."/>
            <person name="Kim K.R."/>
            <person name="Lee J.K."/>
            <person name="Hao L."/>
            <person name="Jeon C.O."/>
        </authorList>
    </citation>
    <scope>NUCLEOTIDE SEQUENCE</scope>
    <source>
        <strain evidence="1">U1</strain>
    </source>
</reference>
<dbReference type="RefSeq" id="WP_244818808.1">
    <property type="nucleotide sequence ID" value="NZ_CP112998.1"/>
</dbReference>
<accession>A0A9E8SLW8</accession>
<name>A0A9E8SLW8_9BACT</name>
<sequence>MTIREQIRQDVAWAAKSNVTQSKLLHFLKNLKNNAPVERNVEKVLAQAGLIDDAAAKEVMQIVNAEFGKIDGEWS</sequence>
<dbReference type="AlphaFoldDB" id="A0A9E8SLW8"/>